<dbReference type="GO" id="GO:0016747">
    <property type="term" value="F:acyltransferase activity, transferring groups other than amino-acyl groups"/>
    <property type="evidence" value="ECO:0007669"/>
    <property type="project" value="InterPro"/>
</dbReference>
<dbReference type="RefSeq" id="WP_133580489.1">
    <property type="nucleotide sequence ID" value="NZ_SNYJ01000007.1"/>
</dbReference>
<gene>
    <name evidence="2" type="ORF">EV213_107185</name>
</gene>
<feature type="domain" description="N-acetyltransferase" evidence="1">
    <location>
        <begin position="2"/>
        <end position="143"/>
    </location>
</feature>
<dbReference type="EMBL" id="SNYJ01000007">
    <property type="protein sequence ID" value="TDQ39817.1"/>
    <property type="molecule type" value="Genomic_DNA"/>
</dbReference>
<sequence>MSTIKQLVETDEIVDAYDVMKELRTDLSQEEYLSGYQMMKEEGYMLFALYDSSEDLCALAGVAIRYNFYNKKHLFVLDLVTTPQKRSHGYGEELMGFLETYATDKDCDHIALESGIHRSRAHDFYENTIGLDKFCISFRKSLK</sequence>
<reference evidence="2 3" key="1">
    <citation type="submission" date="2019-03" db="EMBL/GenBank/DDBJ databases">
        <title>Genomic Encyclopedia of Type Strains, Phase IV (KMG-IV): sequencing the most valuable type-strain genomes for metagenomic binning, comparative biology and taxonomic classification.</title>
        <authorList>
            <person name="Goeker M."/>
        </authorList>
    </citation>
    <scope>NUCLEOTIDE SEQUENCE [LARGE SCALE GENOMIC DNA]</scope>
    <source>
        <strain evidence="2 3">DSM 28697</strain>
    </source>
</reference>
<protein>
    <submittedName>
        <fullName evidence="2">Acetyltransferase (GNAT) family protein</fullName>
    </submittedName>
</protein>
<dbReference type="OrthoDB" id="9805924at2"/>
<dbReference type="Gene3D" id="3.40.630.30">
    <property type="match status" value="1"/>
</dbReference>
<name>A0A4V3D5F1_9BACI</name>
<dbReference type="InterPro" id="IPR016181">
    <property type="entry name" value="Acyl_CoA_acyltransferase"/>
</dbReference>
<comment type="caution">
    <text evidence="2">The sequence shown here is derived from an EMBL/GenBank/DDBJ whole genome shotgun (WGS) entry which is preliminary data.</text>
</comment>
<dbReference type="AlphaFoldDB" id="A0A4V3D5F1"/>
<keyword evidence="2" id="KW-0808">Transferase</keyword>
<accession>A0A4V3D5F1</accession>
<evidence type="ECO:0000313" key="3">
    <source>
        <dbReference type="Proteomes" id="UP000295632"/>
    </source>
</evidence>
<evidence type="ECO:0000259" key="1">
    <source>
        <dbReference type="PROSITE" id="PS51186"/>
    </source>
</evidence>
<dbReference type="PROSITE" id="PS51186">
    <property type="entry name" value="GNAT"/>
    <property type="match status" value="1"/>
</dbReference>
<organism evidence="2 3">
    <name type="scientific">Aureibacillus halotolerans</name>
    <dbReference type="NCBI Taxonomy" id="1508390"/>
    <lineage>
        <taxon>Bacteria</taxon>
        <taxon>Bacillati</taxon>
        <taxon>Bacillota</taxon>
        <taxon>Bacilli</taxon>
        <taxon>Bacillales</taxon>
        <taxon>Bacillaceae</taxon>
        <taxon>Aureibacillus</taxon>
    </lineage>
</organism>
<dbReference type="InterPro" id="IPR000182">
    <property type="entry name" value="GNAT_dom"/>
</dbReference>
<evidence type="ECO:0000313" key="2">
    <source>
        <dbReference type="EMBL" id="TDQ39817.1"/>
    </source>
</evidence>
<proteinExistence type="predicted"/>
<dbReference type="SUPFAM" id="SSF55729">
    <property type="entry name" value="Acyl-CoA N-acyltransferases (Nat)"/>
    <property type="match status" value="1"/>
</dbReference>
<keyword evidence="3" id="KW-1185">Reference proteome</keyword>
<dbReference type="Proteomes" id="UP000295632">
    <property type="component" value="Unassembled WGS sequence"/>
</dbReference>
<dbReference type="CDD" id="cd04301">
    <property type="entry name" value="NAT_SF"/>
    <property type="match status" value="1"/>
</dbReference>
<dbReference type="Pfam" id="PF00583">
    <property type="entry name" value="Acetyltransf_1"/>
    <property type="match status" value="1"/>
</dbReference>